<dbReference type="InterPro" id="IPR008570">
    <property type="entry name" value="ESCRT-II_cplx_Vps25-sub"/>
</dbReference>
<evidence type="ECO:0000256" key="5">
    <source>
        <dbReference type="ARBA" id="ARBA00030094"/>
    </source>
</evidence>
<dbReference type="AlphaFoldDB" id="A0A481SWB4"/>
<comment type="similarity">
    <text evidence="1">Belongs to the VPS25 family.</text>
</comment>
<dbReference type="InterPro" id="IPR036388">
    <property type="entry name" value="WH-like_DNA-bd_sf"/>
</dbReference>
<sequence>MGAKFADWPSHYSFPPFFTLQPNKETQAKQVTIWSKLIRDYSQATKELIVDRSHGIFSNADIHRSLSPEGVDVVFDHMVRHHEAEYVDPAKKDSIYVWWQSKEIWSKKMMDFAAKNGLLNGVATMYELLNDNSEFEGMNEEILLRILKSLESTGKCEIMMGSSGVAEGVKFFM</sequence>
<dbReference type="Gene3D" id="1.10.10.10">
    <property type="entry name" value="Winged helix-like DNA-binding domain superfamily/Winged helix DNA-binding domain"/>
    <property type="match status" value="1"/>
</dbReference>
<dbReference type="PANTHER" id="PTHR13149:SF0">
    <property type="entry name" value="VACUOLAR PROTEIN-SORTING-ASSOCIATED PROTEIN 25"/>
    <property type="match status" value="1"/>
</dbReference>
<proteinExistence type="evidence at transcript level"/>
<dbReference type="PANTHER" id="PTHR13149">
    <property type="entry name" value="VACUOLAR PROTEIN SORTING-ASSOCIATED PROTEIN VPS25"/>
    <property type="match status" value="1"/>
</dbReference>
<name>A0A481SWB4_9HEXA</name>
<keyword evidence="4" id="KW-0653">Protein transport</keyword>
<dbReference type="InterPro" id="IPR036390">
    <property type="entry name" value="WH_DNA-bd_sf"/>
</dbReference>
<dbReference type="GO" id="GO:0000814">
    <property type="term" value="C:ESCRT II complex"/>
    <property type="evidence" value="ECO:0007669"/>
    <property type="project" value="InterPro"/>
</dbReference>
<evidence type="ECO:0000256" key="1">
    <source>
        <dbReference type="ARBA" id="ARBA00009674"/>
    </source>
</evidence>
<dbReference type="GO" id="GO:0042803">
    <property type="term" value="F:protein homodimerization activity"/>
    <property type="evidence" value="ECO:0007669"/>
    <property type="project" value="TreeGrafter"/>
</dbReference>
<evidence type="ECO:0000256" key="3">
    <source>
        <dbReference type="ARBA" id="ARBA00022448"/>
    </source>
</evidence>
<evidence type="ECO:0000256" key="4">
    <source>
        <dbReference type="ARBA" id="ARBA00022927"/>
    </source>
</evidence>
<dbReference type="EMBL" id="MH602801">
    <property type="protein sequence ID" value="QBH73046.1"/>
    <property type="molecule type" value="mRNA"/>
</dbReference>
<dbReference type="Pfam" id="PF05871">
    <property type="entry name" value="ESCRT-II"/>
    <property type="match status" value="1"/>
</dbReference>
<dbReference type="InterPro" id="IPR014041">
    <property type="entry name" value="ESCRT-II_cplx_Vps25-sub_N"/>
</dbReference>
<organism evidence="6">
    <name type="scientific">Isotomurus palustris</name>
    <dbReference type="NCBI Taxonomy" id="36144"/>
    <lineage>
        <taxon>Eukaryota</taxon>
        <taxon>Metazoa</taxon>
        <taxon>Ecdysozoa</taxon>
        <taxon>Arthropoda</taxon>
        <taxon>Hexapoda</taxon>
        <taxon>Collembola</taxon>
        <taxon>Entomobryomorpha</taxon>
        <taxon>Isotomoidea</taxon>
        <taxon>Isotomidae</taxon>
        <taxon>Isotominae</taxon>
        <taxon>Isotomurus</taxon>
    </lineage>
</organism>
<dbReference type="SUPFAM" id="SSF46785">
    <property type="entry name" value="Winged helix' DNA-binding domain"/>
    <property type="match status" value="2"/>
</dbReference>
<evidence type="ECO:0000313" key="6">
    <source>
        <dbReference type="EMBL" id="QBH73046.1"/>
    </source>
</evidence>
<dbReference type="GO" id="GO:0005198">
    <property type="term" value="F:structural molecule activity"/>
    <property type="evidence" value="ECO:0007669"/>
    <property type="project" value="TreeGrafter"/>
</dbReference>
<evidence type="ECO:0000256" key="2">
    <source>
        <dbReference type="ARBA" id="ARBA00017934"/>
    </source>
</evidence>
<dbReference type="Gene3D" id="1.10.10.570">
    <property type="entry name" value="Winged helix' DNA-binding domain. Chain C. Domain 1"/>
    <property type="match status" value="1"/>
</dbReference>
<dbReference type="GO" id="GO:0043328">
    <property type="term" value="P:protein transport to vacuole involved in ubiquitin-dependent protein catabolic process via the multivesicular body sorting pathway"/>
    <property type="evidence" value="ECO:0007669"/>
    <property type="project" value="TreeGrafter"/>
</dbReference>
<keyword evidence="3" id="KW-0813">Transport</keyword>
<accession>A0A481SWB4</accession>
<reference evidence="6" key="1">
    <citation type="journal article" date="2019" name="Sci. Rep.">
        <title>No signal of deleterious mutation accumulation in conserved gene sequences of extant asexual hexapods.</title>
        <authorList>
            <person name="Brandt A."/>
            <person name="Bast J."/>
            <person name="Scheu S."/>
            <person name="Meusemann K."/>
            <person name="Donath A."/>
            <person name="Schuette K."/>
            <person name="Machida R."/>
            <person name="Kraaijeveld K."/>
        </authorList>
    </citation>
    <scope>NUCLEOTIDE SEQUENCE</scope>
    <source>
        <strain evidence="6">OG12963</strain>
    </source>
</reference>
<protein>
    <recommendedName>
        <fullName evidence="2">Vacuolar protein-sorting-associated protein 25</fullName>
    </recommendedName>
    <alternativeName>
        <fullName evidence="5">ESCRT-II complex subunit VPS25</fullName>
    </alternativeName>
</protein>